<keyword evidence="2 5" id="KW-0548">Nucleotidyltransferase</keyword>
<dbReference type="PANTHER" id="PTHR47320">
    <property type="entry name" value="BIFUNCTIONAL URIDYLYLTRANSFERASE/URIDYLYL-REMOVING ENZYME"/>
    <property type="match status" value="1"/>
</dbReference>
<name>A0A841BZ77_9ACTN</name>
<dbReference type="Gene3D" id="1.10.3090.10">
    <property type="entry name" value="cca-adding enzyme, domain 2"/>
    <property type="match status" value="1"/>
</dbReference>
<evidence type="ECO:0000313" key="5">
    <source>
        <dbReference type="EMBL" id="MBB5872213.1"/>
    </source>
</evidence>
<dbReference type="HAMAP" id="MF_00277">
    <property type="entry name" value="PII_uridylyl_transf"/>
    <property type="match status" value="1"/>
</dbReference>
<dbReference type="AlphaFoldDB" id="A0A841BZ77"/>
<evidence type="ECO:0000256" key="2">
    <source>
        <dbReference type="HAMAP-Rule" id="MF_00277"/>
    </source>
</evidence>
<comment type="similarity">
    <text evidence="2">Belongs to the GlnD family.</text>
</comment>
<dbReference type="GO" id="GO:0006808">
    <property type="term" value="P:regulation of nitrogen utilization"/>
    <property type="evidence" value="ECO:0007669"/>
    <property type="project" value="UniProtKB-UniRule"/>
</dbReference>
<feature type="domain" description="HD" evidence="4">
    <location>
        <begin position="400"/>
        <end position="504"/>
    </location>
</feature>
<protein>
    <recommendedName>
        <fullName evidence="2">Bifunctional uridylyltransferase/uridylyl-removing enzyme</fullName>
        <shortName evidence="2">UTase/UR</shortName>
    </recommendedName>
    <alternativeName>
        <fullName evidence="2">Bifunctional [protein-PII] modification enzyme</fullName>
    </alternativeName>
    <alternativeName>
        <fullName evidence="2">Bifunctional nitrogen sensor protein</fullName>
    </alternativeName>
    <domain>
        <recommendedName>
            <fullName evidence="2">[Protein-PII] uridylyltransferase</fullName>
            <shortName evidence="2">PII uridylyltransferase</shortName>
            <shortName evidence="2">UTase</shortName>
            <ecNumber evidence="2">2.7.7.59</ecNumber>
        </recommendedName>
    </domain>
    <domain>
        <recommendedName>
            <fullName evidence="2">[Protein-PII]-UMP uridylyl-removing enzyme</fullName>
            <shortName evidence="2">UR</shortName>
            <ecNumber evidence="2">3.1.4.-</ecNumber>
        </recommendedName>
    </domain>
</protein>
<dbReference type="SUPFAM" id="SSF109604">
    <property type="entry name" value="HD-domain/PDEase-like"/>
    <property type="match status" value="1"/>
</dbReference>
<dbReference type="EMBL" id="JACHMN010000003">
    <property type="protein sequence ID" value="MBB5872213.1"/>
    <property type="molecule type" value="Genomic_DNA"/>
</dbReference>
<comment type="cofactor">
    <cofactor evidence="2">
        <name>Mg(2+)</name>
        <dbReference type="ChEBI" id="CHEBI:18420"/>
    </cofactor>
</comment>
<keyword evidence="1 2" id="KW-0378">Hydrolase</keyword>
<dbReference type="GO" id="GO:0008081">
    <property type="term" value="F:phosphoric diester hydrolase activity"/>
    <property type="evidence" value="ECO:0007669"/>
    <property type="project" value="UniProtKB-UniRule"/>
</dbReference>
<gene>
    <name evidence="2" type="primary">glnD</name>
    <name evidence="5" type="ORF">F4553_005647</name>
</gene>
<evidence type="ECO:0000313" key="6">
    <source>
        <dbReference type="Proteomes" id="UP000587527"/>
    </source>
</evidence>
<reference evidence="5 6" key="1">
    <citation type="submission" date="2020-08" db="EMBL/GenBank/DDBJ databases">
        <title>Sequencing the genomes of 1000 actinobacteria strains.</title>
        <authorList>
            <person name="Klenk H.-P."/>
        </authorList>
    </citation>
    <scope>NUCLEOTIDE SEQUENCE [LARGE SCALE GENOMIC DNA]</scope>
    <source>
        <strain evidence="5 6">DSM 45362</strain>
    </source>
</reference>
<dbReference type="Pfam" id="PF01966">
    <property type="entry name" value="HD"/>
    <property type="match status" value="1"/>
</dbReference>
<organism evidence="5 6">
    <name type="scientific">Allocatelliglobosispora scoriae</name>
    <dbReference type="NCBI Taxonomy" id="643052"/>
    <lineage>
        <taxon>Bacteria</taxon>
        <taxon>Bacillati</taxon>
        <taxon>Actinomycetota</taxon>
        <taxon>Actinomycetes</taxon>
        <taxon>Micromonosporales</taxon>
        <taxon>Micromonosporaceae</taxon>
        <taxon>Allocatelliglobosispora</taxon>
    </lineage>
</organism>
<dbReference type="InterPro" id="IPR043519">
    <property type="entry name" value="NT_sf"/>
</dbReference>
<comment type="function">
    <text evidence="2">Modifies, by uridylylation and deuridylylation, the PII regulatory proteins (GlnB and homologs), in response to the nitrogen status of the cell that GlnD senses through the glutamine level. Under low glutamine levels, catalyzes the conversion of the PII proteins and UTP to PII-UMP and PPi, while under higher glutamine levels, GlnD hydrolyzes PII-UMP to PII and UMP (deuridylylation). Thus, controls uridylylation state and activity of the PII proteins, and plays an important role in the regulation of nitrogen metabolism.</text>
</comment>
<dbReference type="EC" id="3.1.4.-" evidence="2"/>
<dbReference type="CDD" id="cd04873">
    <property type="entry name" value="ACT_UUR-ACR-like"/>
    <property type="match status" value="1"/>
</dbReference>
<dbReference type="PROSITE" id="PS51831">
    <property type="entry name" value="HD"/>
    <property type="match status" value="1"/>
</dbReference>
<comment type="catalytic activity">
    <reaction evidence="2">
        <text>[protein-PII]-uridylyl-L-tyrosine + H2O = [protein-PII]-L-tyrosine + UMP + H(+)</text>
        <dbReference type="Rhea" id="RHEA:48600"/>
        <dbReference type="Rhea" id="RHEA-COMP:12147"/>
        <dbReference type="Rhea" id="RHEA-COMP:12148"/>
        <dbReference type="ChEBI" id="CHEBI:15377"/>
        <dbReference type="ChEBI" id="CHEBI:15378"/>
        <dbReference type="ChEBI" id="CHEBI:46858"/>
        <dbReference type="ChEBI" id="CHEBI:57865"/>
        <dbReference type="ChEBI" id="CHEBI:90602"/>
    </reaction>
</comment>
<proteinExistence type="inferred from homology"/>
<dbReference type="NCBIfam" id="NF002895">
    <property type="entry name" value="PRK03381.1"/>
    <property type="match status" value="1"/>
</dbReference>
<comment type="caution">
    <text evidence="5">The sequence shown here is derived from an EMBL/GenBank/DDBJ whole genome shotgun (WGS) entry which is preliminary data.</text>
</comment>
<dbReference type="PROSITE" id="PS51671">
    <property type="entry name" value="ACT"/>
    <property type="match status" value="2"/>
</dbReference>
<keyword evidence="6" id="KW-1185">Reference proteome</keyword>
<dbReference type="PANTHER" id="PTHR47320:SF1">
    <property type="entry name" value="BIFUNCTIONAL URIDYLYLTRANSFERASE_URIDYLYL-REMOVING ENZYME"/>
    <property type="match status" value="1"/>
</dbReference>
<dbReference type="Proteomes" id="UP000587527">
    <property type="component" value="Unassembled WGS sequence"/>
</dbReference>
<dbReference type="InterPro" id="IPR006674">
    <property type="entry name" value="HD_domain"/>
</dbReference>
<sequence length="734" mass="77767">MPTGIGPVARELRATWLDSWLRGVVDTATEGAGLPKGVALVAVGGLGRRECSPHSDVDLILLHSGVFGIDELASKLWYPIWDSRRGLDHSVRTIAETLSAAHDDSKVALGLVDLRHLCGDPSLLATLQPAALDLWRRTAVMQLSRLRELTEARYVQHGELAHLLEGDLKEAAGGLRDVGVLRGIGRAGIADALPPAVRAAQTRILDVRDALHLSAGRKLDRLVAHERAIVAKALGLADGDALLRRVATDAATIAWTLQDAWRSVHRFRADLRRGGAVRKPERLPLAADVVEFDGEVVLARSAVTPRPDPALSLRVAAAAAHARLPIARATLEWLSSHVPALPVPWPDGARTALMSLLGSGSGLTPTWTACDRFGLVTTWLPEWGRLRGAPQHNPVHRFTLDQHLVAAAAEAGKSLRDVARPDLLLLGALVHDVGKGLPGDHSTVGRPIAAAIAARVGLPADDVATIEFLVRHHLLLPDVATRRDLSDPATIATVVDAVGTVERLELLHALAKADAVATGPAAWSPWKASLIDELFTTTRSVMKGSPLPAPPAPDPALLIGELPVVICDESRVSIAAADRTGLFASVAGSLATHRLDVMAADSVTIDGRALLHWVVAPRFGGEVDFVALRADLRRAALGQLPPPSHRVVRSVPGAGEPALMWHEGATDAVILELRTVDAPGLLYRVTSALADAGVDVRAARVSTLGSSVVDAFYLPPDVDRAAAESVVRAAFPTS</sequence>
<dbReference type="EC" id="2.7.7.59" evidence="2"/>
<dbReference type="CDD" id="cd05401">
    <property type="entry name" value="NT_GlnE_GlnD_like"/>
    <property type="match status" value="1"/>
</dbReference>
<feature type="domain" description="ACT" evidence="3">
    <location>
        <begin position="571"/>
        <end position="647"/>
    </location>
</feature>
<dbReference type="GO" id="GO:0008773">
    <property type="term" value="F:[protein-PII] uridylyltransferase activity"/>
    <property type="evidence" value="ECO:0007669"/>
    <property type="project" value="UniProtKB-UniRule"/>
</dbReference>
<comment type="activity regulation">
    <text evidence="2">Uridylyltransferase (UTase) activity is inhibited by glutamine, while glutamine activates uridylyl-removing (UR) activity.</text>
</comment>
<keyword evidence="2 5" id="KW-0808">Transferase</keyword>
<accession>A0A841BZ77</accession>
<evidence type="ECO:0000259" key="4">
    <source>
        <dbReference type="PROSITE" id="PS51831"/>
    </source>
</evidence>
<dbReference type="SUPFAM" id="SSF81301">
    <property type="entry name" value="Nucleotidyltransferase"/>
    <property type="match status" value="1"/>
</dbReference>
<comment type="domain">
    <text evidence="2">Has four distinct domains: an N-terminal nucleotidyltransferase (NT) domain responsible for UTase activity, a central HD domain that encodes UR activity, and two C-terminal ACT domains that seem to have a role in glutamine sensing.</text>
</comment>
<dbReference type="Pfam" id="PF01842">
    <property type="entry name" value="ACT"/>
    <property type="match status" value="1"/>
</dbReference>
<feature type="domain" description="ACT" evidence="3">
    <location>
        <begin position="670"/>
        <end position="734"/>
    </location>
</feature>
<comment type="caution">
    <text evidence="2">Lacks conserved residue(s) required for the propagation of feature annotation.</text>
</comment>
<dbReference type="InterPro" id="IPR002912">
    <property type="entry name" value="ACT_dom"/>
</dbReference>
<evidence type="ECO:0000259" key="3">
    <source>
        <dbReference type="PROSITE" id="PS51671"/>
    </source>
</evidence>
<dbReference type="InterPro" id="IPR010043">
    <property type="entry name" value="UTase/UR"/>
</dbReference>
<keyword evidence="2" id="KW-0511">Multifunctional enzyme</keyword>
<keyword evidence="2" id="KW-0460">Magnesium</keyword>
<dbReference type="SUPFAM" id="SSF55021">
    <property type="entry name" value="ACT-like"/>
    <property type="match status" value="1"/>
</dbReference>
<feature type="region of interest" description="Uridylyltransferase" evidence="2">
    <location>
        <begin position="1"/>
        <end position="284"/>
    </location>
</feature>
<evidence type="ECO:0000256" key="1">
    <source>
        <dbReference type="ARBA" id="ARBA00022801"/>
    </source>
</evidence>
<comment type="catalytic activity">
    <reaction evidence="2">
        <text>[protein-PII]-L-tyrosine + UTP = [protein-PII]-uridylyl-L-tyrosine + diphosphate</text>
        <dbReference type="Rhea" id="RHEA:13673"/>
        <dbReference type="Rhea" id="RHEA-COMP:12147"/>
        <dbReference type="Rhea" id="RHEA-COMP:12148"/>
        <dbReference type="ChEBI" id="CHEBI:33019"/>
        <dbReference type="ChEBI" id="CHEBI:46398"/>
        <dbReference type="ChEBI" id="CHEBI:46858"/>
        <dbReference type="ChEBI" id="CHEBI:90602"/>
        <dbReference type="EC" id="2.7.7.59"/>
    </reaction>
</comment>
<dbReference type="RefSeq" id="WP_184841636.1">
    <property type="nucleotide sequence ID" value="NZ_JACHMN010000003.1"/>
</dbReference>
<dbReference type="InterPro" id="IPR045865">
    <property type="entry name" value="ACT-like_dom_sf"/>
</dbReference>